<dbReference type="Proteomes" id="UP001228581">
    <property type="component" value="Unassembled WGS sequence"/>
</dbReference>
<accession>A0ABT7CM76</accession>
<gene>
    <name evidence="1" type="ORF">QNI19_17995</name>
</gene>
<name>A0ABT7CM76_9BACT</name>
<sequence length="48" mass="5310">MIQLSQVGEPPLRILLGSDALQFANYKLQMLQSGIEANKEITLSTDFS</sequence>
<comment type="caution">
    <text evidence="1">The sequence shown here is derived from an EMBL/GenBank/DDBJ whole genome shotgun (WGS) entry which is preliminary data.</text>
</comment>
<proteinExistence type="predicted"/>
<keyword evidence="2" id="KW-1185">Reference proteome</keyword>
<dbReference type="EMBL" id="JASJOT010000011">
    <property type="protein sequence ID" value="MDJ1494837.1"/>
    <property type="molecule type" value="Genomic_DNA"/>
</dbReference>
<reference evidence="1 2" key="1">
    <citation type="submission" date="2023-05" db="EMBL/GenBank/DDBJ databases">
        <authorList>
            <person name="Zhang X."/>
        </authorList>
    </citation>
    <scope>NUCLEOTIDE SEQUENCE [LARGE SCALE GENOMIC DNA]</scope>
    <source>
        <strain evidence="1 2">DM2B3-1</strain>
    </source>
</reference>
<evidence type="ECO:0000313" key="1">
    <source>
        <dbReference type="EMBL" id="MDJ1494837.1"/>
    </source>
</evidence>
<dbReference type="RefSeq" id="WP_313998332.1">
    <property type="nucleotide sequence ID" value="NZ_JASJOR010000003.1"/>
</dbReference>
<evidence type="ECO:0000313" key="2">
    <source>
        <dbReference type="Proteomes" id="UP001228581"/>
    </source>
</evidence>
<protein>
    <submittedName>
        <fullName evidence="1">Uncharacterized protein</fullName>
    </submittedName>
</protein>
<organism evidence="1 2">
    <name type="scientific">Xanthocytophaga flava</name>
    <dbReference type="NCBI Taxonomy" id="3048013"/>
    <lineage>
        <taxon>Bacteria</taxon>
        <taxon>Pseudomonadati</taxon>
        <taxon>Bacteroidota</taxon>
        <taxon>Cytophagia</taxon>
        <taxon>Cytophagales</taxon>
        <taxon>Rhodocytophagaceae</taxon>
        <taxon>Xanthocytophaga</taxon>
    </lineage>
</organism>